<dbReference type="EC" id="6.1.1.1" evidence="1 8"/>
<dbReference type="InterPro" id="IPR001412">
    <property type="entry name" value="aa-tRNA-synth_I_CS"/>
</dbReference>
<dbReference type="CDD" id="cd00805">
    <property type="entry name" value="TyrRS_core"/>
    <property type="match status" value="1"/>
</dbReference>
<dbReference type="InterPro" id="IPR002307">
    <property type="entry name" value="Tyr-tRNA-ligase"/>
</dbReference>
<name>A0ABP9V3Z1_9BACT</name>
<dbReference type="Gene3D" id="1.10.240.10">
    <property type="entry name" value="Tyrosyl-Transfer RNA Synthetase"/>
    <property type="match status" value="1"/>
</dbReference>
<keyword evidence="6 10" id="KW-0030">Aminoacyl-tRNA synthetase</keyword>
<dbReference type="Pfam" id="PF00579">
    <property type="entry name" value="tRNA-synt_1b"/>
    <property type="match status" value="1"/>
</dbReference>
<dbReference type="Gene3D" id="3.10.290.10">
    <property type="entry name" value="RNA-binding S4 domain"/>
    <property type="match status" value="1"/>
</dbReference>
<dbReference type="InterPro" id="IPR024088">
    <property type="entry name" value="Tyr-tRNA-ligase_bac-type"/>
</dbReference>
<gene>
    <name evidence="11" type="primary">tyrS</name>
    <name evidence="11" type="ORF">Rhal01_03572</name>
</gene>
<evidence type="ECO:0000313" key="11">
    <source>
        <dbReference type="EMBL" id="GAA5497378.1"/>
    </source>
</evidence>
<reference evidence="11 12" key="1">
    <citation type="submission" date="2024-02" db="EMBL/GenBank/DDBJ databases">
        <title>Rubritalea halochordaticola NBRC 107102.</title>
        <authorList>
            <person name="Ichikawa N."/>
            <person name="Katano-Makiyama Y."/>
            <person name="Hidaka K."/>
        </authorList>
    </citation>
    <scope>NUCLEOTIDE SEQUENCE [LARGE SCALE GENOMIC DNA]</scope>
    <source>
        <strain evidence="11 12">NBRC 107102</strain>
    </source>
</reference>
<comment type="caution">
    <text evidence="11">The sequence shown here is derived from an EMBL/GenBank/DDBJ whole genome shotgun (WGS) entry which is preliminary data.</text>
</comment>
<evidence type="ECO:0000313" key="12">
    <source>
        <dbReference type="Proteomes" id="UP001424741"/>
    </source>
</evidence>
<evidence type="ECO:0000256" key="3">
    <source>
        <dbReference type="ARBA" id="ARBA00022741"/>
    </source>
</evidence>
<dbReference type="PRINTS" id="PR01040">
    <property type="entry name" value="TRNASYNTHTYR"/>
</dbReference>
<evidence type="ECO:0000256" key="9">
    <source>
        <dbReference type="PROSITE-ProRule" id="PRU00182"/>
    </source>
</evidence>
<keyword evidence="12" id="KW-1185">Reference proteome</keyword>
<keyword evidence="9" id="KW-0694">RNA-binding</keyword>
<proteinExistence type="inferred from homology"/>
<organism evidence="11 12">
    <name type="scientific">Rubritalea halochordaticola</name>
    <dbReference type="NCBI Taxonomy" id="714537"/>
    <lineage>
        <taxon>Bacteria</taxon>
        <taxon>Pseudomonadati</taxon>
        <taxon>Verrucomicrobiota</taxon>
        <taxon>Verrucomicrobiia</taxon>
        <taxon>Verrucomicrobiales</taxon>
        <taxon>Rubritaleaceae</taxon>
        <taxon>Rubritalea</taxon>
    </lineage>
</organism>
<dbReference type="PANTHER" id="PTHR11766">
    <property type="entry name" value="TYROSYL-TRNA SYNTHETASE"/>
    <property type="match status" value="1"/>
</dbReference>
<dbReference type="InterPro" id="IPR002305">
    <property type="entry name" value="aa-tRNA-synth_Ic"/>
</dbReference>
<evidence type="ECO:0000256" key="10">
    <source>
        <dbReference type="RuleBase" id="RU363036"/>
    </source>
</evidence>
<dbReference type="GO" id="GO:0016874">
    <property type="term" value="F:ligase activity"/>
    <property type="evidence" value="ECO:0007669"/>
    <property type="project" value="UniProtKB-KW"/>
</dbReference>
<keyword evidence="3 10" id="KW-0547">Nucleotide-binding</keyword>
<dbReference type="Gene3D" id="3.40.50.620">
    <property type="entry name" value="HUPs"/>
    <property type="match status" value="1"/>
</dbReference>
<dbReference type="PANTHER" id="PTHR11766:SF1">
    <property type="entry name" value="TYROSINE--TRNA LIGASE"/>
    <property type="match status" value="1"/>
</dbReference>
<evidence type="ECO:0000256" key="8">
    <source>
        <dbReference type="NCBIfam" id="TIGR00234"/>
    </source>
</evidence>
<protein>
    <recommendedName>
        <fullName evidence="1 8">Tyrosine--tRNA ligase</fullName>
        <ecNumber evidence="1 8">6.1.1.1</ecNumber>
    </recommendedName>
</protein>
<evidence type="ECO:0000256" key="2">
    <source>
        <dbReference type="ARBA" id="ARBA00022598"/>
    </source>
</evidence>
<evidence type="ECO:0000256" key="6">
    <source>
        <dbReference type="ARBA" id="ARBA00023146"/>
    </source>
</evidence>
<keyword evidence="5 10" id="KW-0648">Protein biosynthesis</keyword>
<evidence type="ECO:0000256" key="1">
    <source>
        <dbReference type="ARBA" id="ARBA00013160"/>
    </source>
</evidence>
<dbReference type="NCBIfam" id="TIGR00234">
    <property type="entry name" value="tyrS"/>
    <property type="match status" value="1"/>
</dbReference>
<dbReference type="RefSeq" id="WP_346189897.1">
    <property type="nucleotide sequence ID" value="NZ_BAABRL010000014.1"/>
</dbReference>
<dbReference type="InterPro" id="IPR014729">
    <property type="entry name" value="Rossmann-like_a/b/a_fold"/>
</dbReference>
<dbReference type="SUPFAM" id="SSF52374">
    <property type="entry name" value="Nucleotidylyl transferase"/>
    <property type="match status" value="1"/>
</dbReference>
<keyword evidence="4 10" id="KW-0067">ATP-binding</keyword>
<dbReference type="Proteomes" id="UP001424741">
    <property type="component" value="Unassembled WGS sequence"/>
</dbReference>
<sequence length="387" mass="43018">MSLEQLIAGTAKVLSEKELEEKLKLGRPLRIKLGVDPTAPDIHLGHTVAIEKLRQFQKLGHTAVLIIGDFTATVGDPTGRSTARPPITREEVLANAETYTTQAFKILDPEKTEVVYNGEWFNKMTYVEVLKLNARVTMQQMLQREDFKTRLAEGKEVRLHEIQYPIMQGWDSVMVRSDVEIGGTDQLFNILVGRDFQKEEGMPQQVVMLMPLLEGLDGVKKMSKSSGNYVGVSEPATEMVNKLMSISDELMDKYYLMLLGESRDENAHPRDAKLELARRIAARYHDDASAEEAVKLWIERAAGNQESGATEVPLSEFSGEFTVLSLASTAFEVGFNLKKSNGELKKQAIAPGAIQLNGEKLTDPNATVSVAEGDVLRLSKKHTVKFV</sequence>
<evidence type="ECO:0000256" key="5">
    <source>
        <dbReference type="ARBA" id="ARBA00022917"/>
    </source>
</evidence>
<dbReference type="PROSITE" id="PS00178">
    <property type="entry name" value="AA_TRNA_LIGASE_I"/>
    <property type="match status" value="1"/>
</dbReference>
<comment type="similarity">
    <text evidence="10">Belongs to the class-I aminoacyl-tRNA synthetase family.</text>
</comment>
<dbReference type="PROSITE" id="PS50889">
    <property type="entry name" value="S4"/>
    <property type="match status" value="1"/>
</dbReference>
<dbReference type="InterPro" id="IPR036986">
    <property type="entry name" value="S4_RNA-bd_sf"/>
</dbReference>
<dbReference type="EMBL" id="BAABRL010000014">
    <property type="protein sequence ID" value="GAA5497378.1"/>
    <property type="molecule type" value="Genomic_DNA"/>
</dbReference>
<evidence type="ECO:0000256" key="7">
    <source>
        <dbReference type="ARBA" id="ARBA00048248"/>
    </source>
</evidence>
<evidence type="ECO:0000256" key="4">
    <source>
        <dbReference type="ARBA" id="ARBA00022840"/>
    </source>
</evidence>
<accession>A0ABP9V3Z1</accession>
<keyword evidence="2 10" id="KW-0436">Ligase</keyword>
<comment type="catalytic activity">
    <reaction evidence="7">
        <text>tRNA(Tyr) + L-tyrosine + ATP = L-tyrosyl-tRNA(Tyr) + AMP + diphosphate + H(+)</text>
        <dbReference type="Rhea" id="RHEA:10220"/>
        <dbReference type="Rhea" id="RHEA-COMP:9706"/>
        <dbReference type="Rhea" id="RHEA-COMP:9707"/>
        <dbReference type="ChEBI" id="CHEBI:15378"/>
        <dbReference type="ChEBI" id="CHEBI:30616"/>
        <dbReference type="ChEBI" id="CHEBI:33019"/>
        <dbReference type="ChEBI" id="CHEBI:58315"/>
        <dbReference type="ChEBI" id="CHEBI:78442"/>
        <dbReference type="ChEBI" id="CHEBI:78536"/>
        <dbReference type="ChEBI" id="CHEBI:456215"/>
        <dbReference type="EC" id="6.1.1.1"/>
    </reaction>
</comment>